<sequence length="103" mass="11701">MLYLSAPGISVVWQRYSPNCRAHQQDYPPPLRRNACRNTVPMPFRKKLRNRLCSNSSRILKMWLIYILLAAAVITAIMGHWVDTFVIIGVAVINALIGLYSGE</sequence>
<evidence type="ECO:0000256" key="1">
    <source>
        <dbReference type="SAM" id="Phobius"/>
    </source>
</evidence>
<keyword evidence="3" id="KW-1185">Reference proteome</keyword>
<dbReference type="InterPro" id="IPR023298">
    <property type="entry name" value="ATPase_P-typ_TM_dom_sf"/>
</dbReference>
<feature type="transmembrane region" description="Helical" evidence="1">
    <location>
        <begin position="84"/>
        <end position="102"/>
    </location>
</feature>
<reference evidence="2 3" key="1">
    <citation type="submission" date="2018-06" db="EMBL/GenBank/DDBJ databases">
        <authorList>
            <consortium name="Pathogen Informatics"/>
            <person name="Doyle S."/>
        </authorList>
    </citation>
    <scope>NUCLEOTIDE SEQUENCE [LARGE SCALE GENOMIC DNA]</scope>
    <source>
        <strain evidence="2 3">NCTC9381</strain>
    </source>
</reference>
<keyword evidence="1" id="KW-0472">Membrane</keyword>
<dbReference type="SUPFAM" id="SSF81665">
    <property type="entry name" value="Calcium ATPase, transmembrane domain M"/>
    <property type="match status" value="1"/>
</dbReference>
<keyword evidence="1" id="KW-0812">Transmembrane</keyword>
<organism evidence="2 3">
    <name type="scientific">Enterobacter agglomerans</name>
    <name type="common">Erwinia herbicola</name>
    <name type="synonym">Pantoea agglomerans</name>
    <dbReference type="NCBI Taxonomy" id="549"/>
    <lineage>
        <taxon>Bacteria</taxon>
        <taxon>Pseudomonadati</taxon>
        <taxon>Pseudomonadota</taxon>
        <taxon>Gammaproteobacteria</taxon>
        <taxon>Enterobacterales</taxon>
        <taxon>Erwiniaceae</taxon>
        <taxon>Pantoea</taxon>
        <taxon>Pantoea agglomerans group</taxon>
    </lineage>
</organism>
<evidence type="ECO:0000313" key="3">
    <source>
        <dbReference type="Proteomes" id="UP000254640"/>
    </source>
</evidence>
<gene>
    <name evidence="2" type="ORF">NCTC9381_05727</name>
</gene>
<dbReference type="EMBL" id="UGSO01000002">
    <property type="protein sequence ID" value="SUE06864.1"/>
    <property type="molecule type" value="Genomic_DNA"/>
</dbReference>
<proteinExistence type="predicted"/>
<evidence type="ECO:0000313" key="2">
    <source>
        <dbReference type="EMBL" id="SUE06864.1"/>
    </source>
</evidence>
<dbReference type="Proteomes" id="UP000254640">
    <property type="component" value="Unassembled WGS sequence"/>
</dbReference>
<dbReference type="AlphaFoldDB" id="A0A379LRT5"/>
<feature type="transmembrane region" description="Helical" evidence="1">
    <location>
        <begin position="59"/>
        <end position="78"/>
    </location>
</feature>
<accession>A0A379LRT5</accession>
<name>A0A379LRT5_ENTAG</name>
<keyword evidence="1" id="KW-1133">Transmembrane helix</keyword>
<dbReference type="GO" id="GO:0022857">
    <property type="term" value="F:transmembrane transporter activity"/>
    <property type="evidence" value="ECO:0007669"/>
    <property type="project" value="UniProtKB-ARBA"/>
</dbReference>
<protein>
    <submittedName>
        <fullName evidence="2">Uncharacterized protein</fullName>
    </submittedName>
</protein>